<keyword evidence="1" id="KW-1133">Transmembrane helix</keyword>
<feature type="transmembrane region" description="Helical" evidence="1">
    <location>
        <begin position="27"/>
        <end position="50"/>
    </location>
</feature>
<dbReference type="Pfam" id="PF11345">
    <property type="entry name" value="DUF3147"/>
    <property type="match status" value="1"/>
</dbReference>
<organism evidence="2 3">
    <name type="scientific">Sulfobacillus benefaciens</name>
    <dbReference type="NCBI Taxonomy" id="453960"/>
    <lineage>
        <taxon>Bacteria</taxon>
        <taxon>Bacillati</taxon>
        <taxon>Bacillota</taxon>
        <taxon>Clostridia</taxon>
        <taxon>Eubacteriales</taxon>
        <taxon>Clostridiales Family XVII. Incertae Sedis</taxon>
        <taxon>Sulfobacillus</taxon>
    </lineage>
</organism>
<name>A0A2T2WT24_9FIRM</name>
<feature type="transmembrane region" description="Helical" evidence="1">
    <location>
        <begin position="62"/>
        <end position="84"/>
    </location>
</feature>
<reference evidence="2 3" key="1">
    <citation type="journal article" date="2014" name="BMC Genomics">
        <title>Comparison of environmental and isolate Sulfobacillus genomes reveals diverse carbon, sulfur, nitrogen, and hydrogen metabolisms.</title>
        <authorList>
            <person name="Justice N.B."/>
            <person name="Norman A."/>
            <person name="Brown C.T."/>
            <person name="Singh A."/>
            <person name="Thomas B.C."/>
            <person name="Banfield J.F."/>
        </authorList>
    </citation>
    <scope>NUCLEOTIDE SEQUENCE [LARGE SCALE GENOMIC DNA]</scope>
    <source>
        <strain evidence="2">AMDSBA1</strain>
    </source>
</reference>
<proteinExistence type="predicted"/>
<keyword evidence="1" id="KW-0472">Membrane</keyword>
<accession>A0A2T2WT24</accession>
<comment type="caution">
    <text evidence="2">The sequence shown here is derived from an EMBL/GenBank/DDBJ whole genome shotgun (WGS) entry which is preliminary data.</text>
</comment>
<dbReference type="EMBL" id="PXYT01000056">
    <property type="protein sequence ID" value="PSR25343.1"/>
    <property type="molecule type" value="Genomic_DNA"/>
</dbReference>
<evidence type="ECO:0008006" key="4">
    <source>
        <dbReference type="Google" id="ProtNLM"/>
    </source>
</evidence>
<evidence type="ECO:0000313" key="3">
    <source>
        <dbReference type="Proteomes" id="UP000242699"/>
    </source>
</evidence>
<evidence type="ECO:0000256" key="1">
    <source>
        <dbReference type="SAM" id="Phobius"/>
    </source>
</evidence>
<sequence>MAILLKFLMGGFAVSFATWLTSKIGGRAGGFLAGFPAVFTSALIVGALAHTGGHLDRVLRQMAIGGVVSLLAGIAVTLAAPVLFKHQRFHWAFGSLLLFWGTVAGVTVAVMQSL</sequence>
<gene>
    <name evidence="2" type="ORF">C7B43_16970</name>
</gene>
<feature type="transmembrane region" description="Helical" evidence="1">
    <location>
        <begin position="90"/>
        <end position="111"/>
    </location>
</feature>
<dbReference type="AlphaFoldDB" id="A0A2T2WT24"/>
<keyword evidence="1" id="KW-0812">Transmembrane</keyword>
<dbReference type="InterPro" id="IPR021493">
    <property type="entry name" value="DUF3147"/>
</dbReference>
<protein>
    <recommendedName>
        <fullName evidence="4">DUF3147 domain-containing protein</fullName>
    </recommendedName>
</protein>
<evidence type="ECO:0000313" key="2">
    <source>
        <dbReference type="EMBL" id="PSR25343.1"/>
    </source>
</evidence>
<dbReference type="Proteomes" id="UP000242699">
    <property type="component" value="Unassembled WGS sequence"/>
</dbReference>